<feature type="transmembrane region" description="Helical" evidence="5">
    <location>
        <begin position="71"/>
        <end position="89"/>
    </location>
</feature>
<reference evidence="7 8" key="1">
    <citation type="submission" date="2016-06" db="EMBL/GenBank/DDBJ databases">
        <authorList>
            <person name="Kjaerup R.B."/>
            <person name="Dalgaard T.S."/>
            <person name="Juul-Madsen H.R."/>
        </authorList>
    </citation>
    <scope>NUCLEOTIDE SEQUENCE [LARGE SCALE GENOMIC DNA]</scope>
    <source>
        <strain evidence="7 8">DSM 43913</strain>
    </source>
</reference>
<gene>
    <name evidence="7" type="ORF">GA0070610_3711</name>
</gene>
<evidence type="ECO:0000313" key="7">
    <source>
        <dbReference type="EMBL" id="SCG17400.1"/>
    </source>
</evidence>
<feature type="transmembrane region" description="Helical" evidence="5">
    <location>
        <begin position="126"/>
        <end position="147"/>
    </location>
</feature>
<dbReference type="AlphaFoldDB" id="A0A1C5GC85"/>
<feature type="transmembrane region" description="Helical" evidence="5">
    <location>
        <begin position="234"/>
        <end position="253"/>
    </location>
</feature>
<feature type="transmembrane region" description="Helical" evidence="5">
    <location>
        <begin position="346"/>
        <end position="364"/>
    </location>
</feature>
<feature type="domain" description="O-antigen ligase-related" evidence="6">
    <location>
        <begin position="190"/>
        <end position="327"/>
    </location>
</feature>
<evidence type="ECO:0000256" key="1">
    <source>
        <dbReference type="ARBA" id="ARBA00004141"/>
    </source>
</evidence>
<organism evidence="7 8">
    <name type="scientific">Micromonospora echinofusca</name>
    <dbReference type="NCBI Taxonomy" id="47858"/>
    <lineage>
        <taxon>Bacteria</taxon>
        <taxon>Bacillati</taxon>
        <taxon>Actinomycetota</taxon>
        <taxon>Actinomycetes</taxon>
        <taxon>Micromonosporales</taxon>
        <taxon>Micromonosporaceae</taxon>
        <taxon>Micromonospora</taxon>
    </lineage>
</organism>
<keyword evidence="2 5" id="KW-0812">Transmembrane</keyword>
<feature type="transmembrane region" description="Helical" evidence="5">
    <location>
        <begin position="159"/>
        <end position="177"/>
    </location>
</feature>
<feature type="transmembrane region" description="Helical" evidence="5">
    <location>
        <begin position="101"/>
        <end position="119"/>
    </location>
</feature>
<feature type="transmembrane region" description="Helical" evidence="5">
    <location>
        <begin position="206"/>
        <end position="222"/>
    </location>
</feature>
<feature type="transmembrane region" description="Helical" evidence="5">
    <location>
        <begin position="370"/>
        <end position="388"/>
    </location>
</feature>
<sequence>MPVAAGPLPTTRPGRRTGTWSTLLRAVTVMLLLNFDQFPRQIGRAFLLTAAALAVLIIFNEILRPESRARVVVLWAVVVFGVLALPGVLHRPETEYGQLKFFLLVTVTLLATAAVAVIRSQRDIEAFALALVGCGGVLAVAALASGSGEDRAAGFGSNPIWLARAIGIAVVACIWLYFCRRLSMAVASGLVVLLALGLFATGSRGPLVATVVALFVLVLSGLRRKIRHGRREWVGVGLLGALVVVVLALPSLLPPRMYAFVVDPSNELAGTARTEMRDRTMSIIAEHPGGVGYGNWTSHSWMLEHNYPHNIWLELLAEAGWLVGGAFILLCLVMAVRLWGAARSDALAGFVLAMLAFNAVAVSTSGDVNASRGLFVSLALGLLVLLRVRRAADTAPIGAGLPWRSRPAAHRREDREPVRW</sequence>
<dbReference type="GO" id="GO:0016874">
    <property type="term" value="F:ligase activity"/>
    <property type="evidence" value="ECO:0007669"/>
    <property type="project" value="UniProtKB-KW"/>
</dbReference>
<name>A0A1C5GC85_MICEH</name>
<evidence type="ECO:0000256" key="5">
    <source>
        <dbReference type="SAM" id="Phobius"/>
    </source>
</evidence>
<dbReference type="PANTHER" id="PTHR37422:SF13">
    <property type="entry name" value="LIPOPOLYSACCHARIDE BIOSYNTHESIS PROTEIN PA4999-RELATED"/>
    <property type="match status" value="1"/>
</dbReference>
<evidence type="ECO:0000256" key="4">
    <source>
        <dbReference type="ARBA" id="ARBA00023136"/>
    </source>
</evidence>
<dbReference type="EMBL" id="LT607733">
    <property type="protein sequence ID" value="SCG17400.1"/>
    <property type="molecule type" value="Genomic_DNA"/>
</dbReference>
<dbReference type="Proteomes" id="UP000198251">
    <property type="component" value="Chromosome I"/>
</dbReference>
<proteinExistence type="predicted"/>
<feature type="transmembrane region" description="Helical" evidence="5">
    <location>
        <begin position="41"/>
        <end position="59"/>
    </location>
</feature>
<feature type="transmembrane region" description="Helical" evidence="5">
    <location>
        <begin position="182"/>
        <end position="200"/>
    </location>
</feature>
<dbReference type="Pfam" id="PF04932">
    <property type="entry name" value="Wzy_C"/>
    <property type="match status" value="1"/>
</dbReference>
<comment type="subcellular location">
    <subcellularLocation>
        <location evidence="1">Membrane</location>
        <topology evidence="1">Multi-pass membrane protein</topology>
    </subcellularLocation>
</comment>
<dbReference type="InterPro" id="IPR051533">
    <property type="entry name" value="WaaL-like"/>
</dbReference>
<protein>
    <submittedName>
        <fullName evidence="7">O-antigen ligase like membrane protein</fullName>
    </submittedName>
</protein>
<evidence type="ECO:0000256" key="2">
    <source>
        <dbReference type="ARBA" id="ARBA00022692"/>
    </source>
</evidence>
<feature type="transmembrane region" description="Helical" evidence="5">
    <location>
        <begin position="319"/>
        <end position="339"/>
    </location>
</feature>
<keyword evidence="4 5" id="KW-0472">Membrane</keyword>
<accession>A0A1C5GC85</accession>
<dbReference type="InterPro" id="IPR007016">
    <property type="entry name" value="O-antigen_ligase-rel_domated"/>
</dbReference>
<dbReference type="GO" id="GO:0016020">
    <property type="term" value="C:membrane"/>
    <property type="evidence" value="ECO:0007669"/>
    <property type="project" value="UniProtKB-SubCell"/>
</dbReference>
<evidence type="ECO:0000313" key="8">
    <source>
        <dbReference type="Proteomes" id="UP000198251"/>
    </source>
</evidence>
<keyword evidence="8" id="KW-1185">Reference proteome</keyword>
<dbReference type="PANTHER" id="PTHR37422">
    <property type="entry name" value="TEICHURONIC ACID BIOSYNTHESIS PROTEIN TUAE"/>
    <property type="match status" value="1"/>
</dbReference>
<evidence type="ECO:0000256" key="3">
    <source>
        <dbReference type="ARBA" id="ARBA00022989"/>
    </source>
</evidence>
<evidence type="ECO:0000259" key="6">
    <source>
        <dbReference type="Pfam" id="PF04932"/>
    </source>
</evidence>
<keyword evidence="3 5" id="KW-1133">Transmembrane helix</keyword>
<keyword evidence="7" id="KW-0436">Ligase</keyword>